<evidence type="ECO:0000256" key="1">
    <source>
        <dbReference type="SAM" id="SignalP"/>
    </source>
</evidence>
<accession>A0A1F8H9Y2</accession>
<evidence type="ECO:0000313" key="3">
    <source>
        <dbReference type="Proteomes" id="UP000177745"/>
    </source>
</evidence>
<organism evidence="2 3">
    <name type="scientific">Candidatus Yanofskybacteria bacterium RIFCSPLOWO2_12_FULL_43_11b</name>
    <dbReference type="NCBI Taxonomy" id="1802710"/>
    <lineage>
        <taxon>Bacteria</taxon>
        <taxon>Candidatus Yanofskyibacteriota</taxon>
    </lineage>
</organism>
<dbReference type="Proteomes" id="UP000177745">
    <property type="component" value="Unassembled WGS sequence"/>
</dbReference>
<keyword evidence="1" id="KW-0732">Signal</keyword>
<proteinExistence type="predicted"/>
<evidence type="ECO:0000313" key="2">
    <source>
        <dbReference type="EMBL" id="OGN34405.1"/>
    </source>
</evidence>
<dbReference type="AlphaFoldDB" id="A0A1F8H9Y2"/>
<reference evidence="2 3" key="1">
    <citation type="journal article" date="2016" name="Nat. Commun.">
        <title>Thousands of microbial genomes shed light on interconnected biogeochemical processes in an aquifer system.</title>
        <authorList>
            <person name="Anantharaman K."/>
            <person name="Brown C.T."/>
            <person name="Hug L.A."/>
            <person name="Sharon I."/>
            <person name="Castelle C.J."/>
            <person name="Probst A.J."/>
            <person name="Thomas B.C."/>
            <person name="Singh A."/>
            <person name="Wilkins M.J."/>
            <person name="Karaoz U."/>
            <person name="Brodie E.L."/>
            <person name="Williams K.H."/>
            <person name="Hubbard S.S."/>
            <person name="Banfield J.F."/>
        </authorList>
    </citation>
    <scope>NUCLEOTIDE SEQUENCE [LARGE SCALE GENOMIC DNA]</scope>
</reference>
<dbReference type="Gene3D" id="2.60.40.10">
    <property type="entry name" value="Immunoglobulins"/>
    <property type="match status" value="2"/>
</dbReference>
<feature type="chain" id="PRO_5009535780" description="Fibronectin type-III domain-containing protein" evidence="1">
    <location>
        <begin position="21"/>
        <end position="1207"/>
    </location>
</feature>
<name>A0A1F8H9Y2_9BACT</name>
<sequence length="1207" mass="128198">MRFAIILTALLLFPAGFVFAAETQIDASVDVTTAAHNGSSPTVVFTSDNIGYAFYSDSAGTCAYSKTINGGSSWGTPVTVDAQTDCNHIAVWYDGWTPGISGGYIHISTMDAADLWYNRLEVSSDTLLLGSTPVNASGANQAGVFTAAANTHSITMGTDGDVYMGVQDAGDYFVVKCSASCDTADNWTEAGLVSPFDLDEDWLILMPLSGENILAIRWDISGNAIQSKVYNDTLNTWDVLWANVDSNALENTTYDAAFGATLKRSTGDMYLAYAGDYGTLGTDDDIRTAVYSGGAWTAKTNVLTNDTKGITGVKIAIDDNTADDVYVVYSARATAGTAATGNIYYKKSSDGMATWGTEQGPINTTAGDLYGSRVNIISDQRIYVTWDLPSADDILGTTIADLAPPAITVGSAGTQTVNLTIPSADAYVGGAFTFLRDNESANVTQIIISETGTVNANTNLSDVKLYYKAQAACDSALPGDATLFNSSAGTFSGSEKAALTGTMSVNGTQVCVYVQMDIGSGAIANDTLEIEIANPSADIAVSAGGILPATSVAISGTTTLISNNAPAAPTNVSPPNSTSVVTLTPMLEASAYSDNESDTHAATQWQVTAVSGDYSSSVFDFTSSTGETSRVIPADTLLNATTYYWRVRYRDNFNATHWSNYSTETSFLTANNAPAAPTNISPINGTSVTTLTPMLEASTYSDPESDTHAATQWQVTSTPGDYSSPVFNFTSITAETSRVITASTLSNTATYYWHVRYRDNINPTHWSNYSTETSFITALTQLSIKIEALSGKTEYFIGDNVPLDVQVTNFTTGSPINDAAVTVSVFDPSGTKIITDQAMAYISNSSGIYRYTMVNPTVNGTYVYEIKAVKSGQSGYGAANFQVGALASTKALSESIQASQQKISTATLSDVGNLELGKTYRAKLTLENFESELTDSFSLPTITIYDSLRNVLINSLPMTKINDGTYEFTYLTGAGQVSGLWEAAVSIPVTSTNTISRNDYFQVTGAPAQVKINSIRDSTVPSITANITITNEGNAAFEYHYEYCIVAEQPIQCIGVNALAYGLGAKLIQPGEDFTTDLILQVSNPGTYYFKVGVYWGTERSGAALQFQAKIQTLQVQQSPGGGGGGPAPEPAKPPSISLEQIWNLLASLLTQVTGAGQKIGVIESRLNYLERIWSQLQPQIQPSKTAAPAKAAPISKIKPVIKIRIK</sequence>
<comment type="caution">
    <text evidence="2">The sequence shown here is derived from an EMBL/GenBank/DDBJ whole genome shotgun (WGS) entry which is preliminary data.</text>
</comment>
<evidence type="ECO:0008006" key="4">
    <source>
        <dbReference type="Google" id="ProtNLM"/>
    </source>
</evidence>
<feature type="signal peptide" evidence="1">
    <location>
        <begin position="1"/>
        <end position="20"/>
    </location>
</feature>
<gene>
    <name evidence="2" type="ORF">A3G51_03390</name>
</gene>
<protein>
    <recommendedName>
        <fullName evidence="4">Fibronectin type-III domain-containing protein</fullName>
    </recommendedName>
</protein>
<dbReference type="EMBL" id="MGKY01000001">
    <property type="protein sequence ID" value="OGN34405.1"/>
    <property type="molecule type" value="Genomic_DNA"/>
</dbReference>
<dbReference type="InterPro" id="IPR013783">
    <property type="entry name" value="Ig-like_fold"/>
</dbReference>